<sequence>MKPIASTAGNSTQLRYELPHRVHDAKIYPVRAPNGSTIILYGYDNGVGVIWRGGRPIKQTTLLPKQPAKPAKVNGTNDAIMIIDSDDEAPVDSAAEELPKVEYEEEEEELDPDLPYPSILQTLRLALNTEVLHVAVPQVPTISTLRSSESLPAIFNRKIVFTVACADYSVRIITLPLDPPTDAAKQAPFSAKSQWGEDVVKIPVHAGHHSIPTGVSMTWTPRSEPTYEEELGDEMEVDAGDEALSTSRARKSSRKQNRSRSGQDGGTEDWDLLIASHSTEMGGLLKIWRFMLTETAIKVVNPVRAYQTLTLRAPATQVVFNSASYPKRRHSQILIIDRSGLARVYDPFAPSTKRRRPNQEPGAYVALFRSTFEQPKTDAPSPPILASRKPILSAAWAADGRSIVALLADGEWGVWDMDRSSSDSSSDPSAFTLRSYISAPEGGRGGSPSSPKARNSRTFLTPMTPNTRRTKEETLFQGTTGTSSAPTRGAVSVASLQSPSGEPEDSVIIWYGSETYRISNLGQHRSRAAESGAGSLSSSILKHIQGLALLGEAITSINQFDTTSRAARMAIPRDVLVTAEHRIMILTQATETFGRDLDSVFEQEQAEEEELRRTDQELLAQGNLDLGGMDRLLDNMSGNLTSDRNLALGNPRKVLFASSTS</sequence>
<dbReference type="Proteomes" id="UP000799444">
    <property type="component" value="Unassembled WGS sequence"/>
</dbReference>
<feature type="compositionally biased region" description="Acidic residues" evidence="1">
    <location>
        <begin position="226"/>
        <end position="241"/>
    </location>
</feature>
<dbReference type="Gene3D" id="2.130.10.10">
    <property type="entry name" value="YVTN repeat-like/Quinoprotein amine dehydrogenase"/>
    <property type="match status" value="1"/>
</dbReference>
<dbReference type="AlphaFoldDB" id="A0A9P4R7P2"/>
<name>A0A9P4R7P2_9PLEO</name>
<protein>
    <recommendedName>
        <fullName evidence="4">Nucleoporin NUP37</fullName>
    </recommendedName>
</protein>
<feature type="compositionally biased region" description="Polar residues" evidence="1">
    <location>
        <begin position="452"/>
        <end position="467"/>
    </location>
</feature>
<dbReference type="InterPro" id="IPR015943">
    <property type="entry name" value="WD40/YVTN_repeat-like_dom_sf"/>
</dbReference>
<dbReference type="EMBL" id="ML996110">
    <property type="protein sequence ID" value="KAF2738229.1"/>
    <property type="molecule type" value="Genomic_DNA"/>
</dbReference>
<gene>
    <name evidence="2" type="ORF">EJ04DRAFT_509662</name>
</gene>
<comment type="caution">
    <text evidence="2">The sequence shown here is derived from an EMBL/GenBank/DDBJ whole genome shotgun (WGS) entry which is preliminary data.</text>
</comment>
<accession>A0A9P4R7P2</accession>
<dbReference type="InterPro" id="IPR036322">
    <property type="entry name" value="WD40_repeat_dom_sf"/>
</dbReference>
<dbReference type="OrthoDB" id="5323870at2759"/>
<organism evidence="2 3">
    <name type="scientific">Polyplosphaeria fusca</name>
    <dbReference type="NCBI Taxonomy" id="682080"/>
    <lineage>
        <taxon>Eukaryota</taxon>
        <taxon>Fungi</taxon>
        <taxon>Dikarya</taxon>
        <taxon>Ascomycota</taxon>
        <taxon>Pezizomycotina</taxon>
        <taxon>Dothideomycetes</taxon>
        <taxon>Pleosporomycetidae</taxon>
        <taxon>Pleosporales</taxon>
        <taxon>Tetraplosphaeriaceae</taxon>
        <taxon>Polyplosphaeria</taxon>
    </lineage>
</organism>
<reference evidence="2" key="1">
    <citation type="journal article" date="2020" name="Stud. Mycol.">
        <title>101 Dothideomycetes genomes: a test case for predicting lifestyles and emergence of pathogens.</title>
        <authorList>
            <person name="Haridas S."/>
            <person name="Albert R."/>
            <person name="Binder M."/>
            <person name="Bloem J."/>
            <person name="Labutti K."/>
            <person name="Salamov A."/>
            <person name="Andreopoulos B."/>
            <person name="Baker S."/>
            <person name="Barry K."/>
            <person name="Bills G."/>
            <person name="Bluhm B."/>
            <person name="Cannon C."/>
            <person name="Castanera R."/>
            <person name="Culley D."/>
            <person name="Daum C."/>
            <person name="Ezra D."/>
            <person name="Gonzalez J."/>
            <person name="Henrissat B."/>
            <person name="Kuo A."/>
            <person name="Liang C."/>
            <person name="Lipzen A."/>
            <person name="Lutzoni F."/>
            <person name="Magnuson J."/>
            <person name="Mondo S."/>
            <person name="Nolan M."/>
            <person name="Ohm R."/>
            <person name="Pangilinan J."/>
            <person name="Park H.-J."/>
            <person name="Ramirez L."/>
            <person name="Alfaro M."/>
            <person name="Sun H."/>
            <person name="Tritt A."/>
            <person name="Yoshinaga Y."/>
            <person name="Zwiers L.-H."/>
            <person name="Turgeon B."/>
            <person name="Goodwin S."/>
            <person name="Spatafora J."/>
            <person name="Crous P."/>
            <person name="Grigoriev I."/>
        </authorList>
    </citation>
    <scope>NUCLEOTIDE SEQUENCE</scope>
    <source>
        <strain evidence="2">CBS 125425</strain>
    </source>
</reference>
<dbReference type="SUPFAM" id="SSF50978">
    <property type="entry name" value="WD40 repeat-like"/>
    <property type="match status" value="1"/>
</dbReference>
<evidence type="ECO:0000256" key="1">
    <source>
        <dbReference type="SAM" id="MobiDB-lite"/>
    </source>
</evidence>
<feature type="region of interest" description="Disordered" evidence="1">
    <location>
        <begin position="213"/>
        <end position="269"/>
    </location>
</feature>
<feature type="region of interest" description="Disordered" evidence="1">
    <location>
        <begin position="437"/>
        <end position="504"/>
    </location>
</feature>
<evidence type="ECO:0008006" key="4">
    <source>
        <dbReference type="Google" id="ProtNLM"/>
    </source>
</evidence>
<evidence type="ECO:0000313" key="3">
    <source>
        <dbReference type="Proteomes" id="UP000799444"/>
    </source>
</evidence>
<feature type="compositionally biased region" description="Polar residues" evidence="1">
    <location>
        <begin position="213"/>
        <end position="223"/>
    </location>
</feature>
<evidence type="ECO:0000313" key="2">
    <source>
        <dbReference type="EMBL" id="KAF2738229.1"/>
    </source>
</evidence>
<feature type="compositionally biased region" description="Basic residues" evidence="1">
    <location>
        <begin position="248"/>
        <end position="258"/>
    </location>
</feature>
<keyword evidence="3" id="KW-1185">Reference proteome</keyword>
<proteinExistence type="predicted"/>
<feature type="compositionally biased region" description="Polar residues" evidence="1">
    <location>
        <begin position="476"/>
        <end position="486"/>
    </location>
</feature>